<dbReference type="InterPro" id="IPR025232">
    <property type="entry name" value="DUF4174"/>
</dbReference>
<keyword evidence="1" id="KW-0732">Signal</keyword>
<dbReference type="Proteomes" id="UP000198748">
    <property type="component" value="Unassembled WGS sequence"/>
</dbReference>
<evidence type="ECO:0000313" key="3">
    <source>
        <dbReference type="EMBL" id="SDG31801.1"/>
    </source>
</evidence>
<evidence type="ECO:0000256" key="1">
    <source>
        <dbReference type="ARBA" id="ARBA00022729"/>
    </source>
</evidence>
<organism evidence="3 4">
    <name type="scientific">Dyadobacter soli</name>
    <dbReference type="NCBI Taxonomy" id="659014"/>
    <lineage>
        <taxon>Bacteria</taxon>
        <taxon>Pseudomonadati</taxon>
        <taxon>Bacteroidota</taxon>
        <taxon>Cytophagia</taxon>
        <taxon>Cytophagales</taxon>
        <taxon>Spirosomataceae</taxon>
        <taxon>Dyadobacter</taxon>
    </lineage>
</organism>
<protein>
    <recommendedName>
        <fullName evidence="2">DUF4174 domain-containing protein</fullName>
    </recommendedName>
</protein>
<sequence length="118" mass="13698">MMIAIIAAESPRQVLLFYTNSGLEKQKSQMAILDARRKDIRERDIKVSQYSSTWNDLSEWKKWDVDSVNAFTFILVGRDGGEKLRSSEVVSAEKLFGLIDAMPMRKDEMRRNENNKPR</sequence>
<reference evidence="4" key="1">
    <citation type="submission" date="2016-10" db="EMBL/GenBank/DDBJ databases">
        <authorList>
            <person name="Varghese N."/>
            <person name="Submissions S."/>
        </authorList>
    </citation>
    <scope>NUCLEOTIDE SEQUENCE [LARGE SCALE GENOMIC DNA]</scope>
    <source>
        <strain evidence="4">DSM 25329</strain>
    </source>
</reference>
<dbReference type="Pfam" id="PF13778">
    <property type="entry name" value="DUF4174"/>
    <property type="match status" value="1"/>
</dbReference>
<evidence type="ECO:0000313" key="4">
    <source>
        <dbReference type="Proteomes" id="UP000198748"/>
    </source>
</evidence>
<gene>
    <name evidence="3" type="ORF">SAMN04487996_117137</name>
</gene>
<dbReference type="STRING" id="659014.SAMN04487996_117137"/>
<evidence type="ECO:0000259" key="2">
    <source>
        <dbReference type="Pfam" id="PF13778"/>
    </source>
</evidence>
<name>A0A1G7T9A3_9BACT</name>
<feature type="domain" description="DUF4174" evidence="2">
    <location>
        <begin position="12"/>
        <end position="108"/>
    </location>
</feature>
<proteinExistence type="predicted"/>
<keyword evidence="4" id="KW-1185">Reference proteome</keyword>
<dbReference type="EMBL" id="FNAN01000017">
    <property type="protein sequence ID" value="SDG31801.1"/>
    <property type="molecule type" value="Genomic_DNA"/>
</dbReference>
<accession>A0A1G7T9A3</accession>
<dbReference type="AlphaFoldDB" id="A0A1G7T9A3"/>